<dbReference type="Gene3D" id="2.40.128.340">
    <property type="match status" value="2"/>
</dbReference>
<dbReference type="SUPFAM" id="SSF69318">
    <property type="entry name" value="Integrin alpha N-terminal domain"/>
    <property type="match status" value="2"/>
</dbReference>
<reference evidence="2 3" key="1">
    <citation type="submission" date="2016-10" db="EMBL/GenBank/DDBJ databases">
        <authorList>
            <person name="de Groot N.N."/>
        </authorList>
    </citation>
    <scope>NUCLEOTIDE SEQUENCE [LARGE SCALE GENOMIC DNA]</scope>
    <source>
        <strain evidence="2 3">DSM 15283</strain>
    </source>
</reference>
<proteinExistence type="predicted"/>
<keyword evidence="1" id="KW-0732">Signal</keyword>
<dbReference type="InterPro" id="IPR028994">
    <property type="entry name" value="Integrin_alpha_N"/>
</dbReference>
<evidence type="ECO:0000256" key="1">
    <source>
        <dbReference type="ARBA" id="ARBA00022729"/>
    </source>
</evidence>
<dbReference type="RefSeq" id="WP_165610107.1">
    <property type="nucleotide sequence ID" value="NZ_FOTQ01000008.1"/>
</dbReference>
<evidence type="ECO:0000313" key="2">
    <source>
        <dbReference type="EMBL" id="SFM50354.1"/>
    </source>
</evidence>
<dbReference type="Proteomes" id="UP000199144">
    <property type="component" value="Unassembled WGS sequence"/>
</dbReference>
<accession>A0A1I4RDK4</accession>
<sequence>MAVSESYTDVYIVGFVANQTSVYLNQDIQVYWSRGINGSRYDDDYMDAYFSHSTLVLSSDPVIDASDRVLFDSTFRYPNYRFTFEDFDVTPGTYWLGLIVDARDEVDEGPTGEANNISAPIEIEIHAPALNNGFARGRSEFLEYYWDRPFSNFAEFLVGDFRGNGGADGIGLVAMENGARFVDMPFGDTLRSFNTAVIGGRDPNPMPVYEDQTWLVADFDGNGIDDILALYDVRGEVRQRVYLGEGKTGAARVSFQAPEIWTGREALPYDNVDHWLTGDFNGDGNADVLALYGVRGDVRQRVYLSEGDGFGDAFIWSAATPTEYASNQRWLTGDFDGDGLDDVVVIHGAGGALHQQVFLSEADGFADAADWLPDVPMSFWSAQTWLADDFNGDGLDDLVAIFQTNPDDPERYFRVYLSEGDGFANPRNWAPNQVWAEPFEEAGWATGDVNNDGAADILRFYGNVWENTYVSGFYSEFVGLV</sequence>
<dbReference type="STRING" id="254406.SAMN04488042_10836"/>
<gene>
    <name evidence="2" type="ORF">SAMN04488042_10836</name>
</gene>
<name>A0A1I4RDK4_9RHOB</name>
<dbReference type="InterPro" id="IPR013517">
    <property type="entry name" value="FG-GAP"/>
</dbReference>
<dbReference type="AlphaFoldDB" id="A0A1I4RDK4"/>
<protein>
    <submittedName>
        <fullName evidence="2">Repeat domain-containing protein</fullName>
    </submittedName>
</protein>
<dbReference type="Pfam" id="PF13517">
    <property type="entry name" value="FG-GAP_3"/>
    <property type="match status" value="2"/>
</dbReference>
<organism evidence="2 3">
    <name type="scientific">Shimia aestuarii</name>
    <dbReference type="NCBI Taxonomy" id="254406"/>
    <lineage>
        <taxon>Bacteria</taxon>
        <taxon>Pseudomonadati</taxon>
        <taxon>Pseudomonadota</taxon>
        <taxon>Alphaproteobacteria</taxon>
        <taxon>Rhodobacterales</taxon>
        <taxon>Roseobacteraceae</taxon>
    </lineage>
</organism>
<keyword evidence="3" id="KW-1185">Reference proteome</keyword>
<dbReference type="PANTHER" id="PTHR46580:SF2">
    <property type="entry name" value="MAM DOMAIN-CONTAINING PROTEIN"/>
    <property type="match status" value="1"/>
</dbReference>
<dbReference type="PANTHER" id="PTHR46580">
    <property type="entry name" value="SENSOR KINASE-RELATED"/>
    <property type="match status" value="1"/>
</dbReference>
<evidence type="ECO:0000313" key="3">
    <source>
        <dbReference type="Proteomes" id="UP000199144"/>
    </source>
</evidence>
<dbReference type="EMBL" id="FOTQ01000008">
    <property type="protein sequence ID" value="SFM50354.1"/>
    <property type="molecule type" value="Genomic_DNA"/>
</dbReference>